<reference evidence="1 2" key="1">
    <citation type="submission" date="2024-02" db="EMBL/GenBank/DDBJ databases">
        <authorList>
            <person name="Vignale AGUSTIN F."/>
            <person name="Sosa J E."/>
            <person name="Modenutti C."/>
        </authorList>
    </citation>
    <scope>NUCLEOTIDE SEQUENCE [LARGE SCALE GENOMIC DNA]</scope>
</reference>
<evidence type="ECO:0000313" key="2">
    <source>
        <dbReference type="Proteomes" id="UP001642360"/>
    </source>
</evidence>
<feature type="non-terminal residue" evidence="1">
    <location>
        <position position="1"/>
    </location>
</feature>
<gene>
    <name evidence="1" type="ORF">ILEXP_LOCUS47013</name>
</gene>
<comment type="caution">
    <text evidence="1">The sequence shown here is derived from an EMBL/GenBank/DDBJ whole genome shotgun (WGS) entry which is preliminary data.</text>
</comment>
<accession>A0ABC8UAZ9</accession>
<dbReference type="AlphaFoldDB" id="A0ABC8UAZ9"/>
<name>A0ABC8UAZ9_9AQUA</name>
<sequence length="110" mass="12491">DITTALGESTQTSDIGGAQVFQATTPWKIKKLTFVVETKLEEEMVDNRFRQPQIVGRPLQEHLQPTWSSTLSYFAFPTKINVVAIKLGSILLIQCFVKHDFDDNKHPNMD</sequence>
<protein>
    <submittedName>
        <fullName evidence="1">Uncharacterized protein</fullName>
    </submittedName>
</protein>
<organism evidence="1 2">
    <name type="scientific">Ilex paraguariensis</name>
    <name type="common">yerba mate</name>
    <dbReference type="NCBI Taxonomy" id="185542"/>
    <lineage>
        <taxon>Eukaryota</taxon>
        <taxon>Viridiplantae</taxon>
        <taxon>Streptophyta</taxon>
        <taxon>Embryophyta</taxon>
        <taxon>Tracheophyta</taxon>
        <taxon>Spermatophyta</taxon>
        <taxon>Magnoliopsida</taxon>
        <taxon>eudicotyledons</taxon>
        <taxon>Gunneridae</taxon>
        <taxon>Pentapetalae</taxon>
        <taxon>asterids</taxon>
        <taxon>campanulids</taxon>
        <taxon>Aquifoliales</taxon>
        <taxon>Aquifoliaceae</taxon>
        <taxon>Ilex</taxon>
    </lineage>
</organism>
<proteinExistence type="predicted"/>
<dbReference type="EMBL" id="CAUOFW020006975">
    <property type="protein sequence ID" value="CAK9177150.1"/>
    <property type="molecule type" value="Genomic_DNA"/>
</dbReference>
<keyword evidence="2" id="KW-1185">Reference proteome</keyword>
<evidence type="ECO:0000313" key="1">
    <source>
        <dbReference type="EMBL" id="CAK9177150.1"/>
    </source>
</evidence>
<dbReference type="Proteomes" id="UP001642360">
    <property type="component" value="Unassembled WGS sequence"/>
</dbReference>